<dbReference type="EMBL" id="VIGC01000050">
    <property type="protein sequence ID" value="TQE93120.1"/>
    <property type="molecule type" value="Genomic_DNA"/>
</dbReference>
<dbReference type="InterPro" id="IPR029052">
    <property type="entry name" value="Metallo-depent_PP-like"/>
</dbReference>
<dbReference type="AlphaFoldDB" id="A0A540V8L6"/>
<dbReference type="InterPro" id="IPR004843">
    <property type="entry name" value="Calcineurin-like_PHP"/>
</dbReference>
<evidence type="ECO:0000313" key="4">
    <source>
        <dbReference type="EMBL" id="TQE93120.1"/>
    </source>
</evidence>
<dbReference type="Pfam" id="PF00149">
    <property type="entry name" value="Metallophos"/>
    <property type="match status" value="1"/>
</dbReference>
<accession>A0A540V8L6</accession>
<keyword evidence="1" id="KW-0479">Metal-binding</keyword>
<evidence type="ECO:0000256" key="2">
    <source>
        <dbReference type="ARBA" id="ARBA00022801"/>
    </source>
</evidence>
<dbReference type="OrthoDB" id="9773856at2"/>
<proteinExistence type="predicted"/>
<dbReference type="PANTHER" id="PTHR31302">
    <property type="entry name" value="TRANSMEMBRANE PROTEIN WITH METALLOPHOSPHOESTERASE DOMAIN-RELATED"/>
    <property type="match status" value="1"/>
</dbReference>
<dbReference type="InParanoid" id="A0A540V8L6"/>
<comment type="caution">
    <text evidence="4">The sequence shown here is derived from an EMBL/GenBank/DDBJ whole genome shotgun (WGS) entry which is preliminary data.</text>
</comment>
<dbReference type="InterPro" id="IPR051158">
    <property type="entry name" value="Metallophosphoesterase_sf"/>
</dbReference>
<feature type="domain" description="Calcineurin-like phosphoesterase" evidence="3">
    <location>
        <begin position="1"/>
        <end position="201"/>
    </location>
</feature>
<keyword evidence="2" id="KW-0378">Hydrolase</keyword>
<evidence type="ECO:0000313" key="5">
    <source>
        <dbReference type="Proteomes" id="UP000317371"/>
    </source>
</evidence>
<protein>
    <recommendedName>
        <fullName evidence="3">Calcineurin-like phosphoesterase domain-containing protein</fullName>
    </recommendedName>
</protein>
<name>A0A540V8L6_9CHLR</name>
<dbReference type="Proteomes" id="UP000317371">
    <property type="component" value="Unassembled WGS sequence"/>
</dbReference>
<dbReference type="GO" id="GO:0008758">
    <property type="term" value="F:UDP-2,3-diacylglucosamine hydrolase activity"/>
    <property type="evidence" value="ECO:0007669"/>
    <property type="project" value="TreeGrafter"/>
</dbReference>
<dbReference type="Gene3D" id="3.60.21.10">
    <property type="match status" value="1"/>
</dbReference>
<gene>
    <name evidence="4" type="ORF">FKZ61_22810</name>
</gene>
<dbReference type="GO" id="GO:0009245">
    <property type="term" value="P:lipid A biosynthetic process"/>
    <property type="evidence" value="ECO:0007669"/>
    <property type="project" value="TreeGrafter"/>
</dbReference>
<dbReference type="PANTHER" id="PTHR31302:SF31">
    <property type="entry name" value="PHOSPHODIESTERASE YAEI"/>
    <property type="match status" value="1"/>
</dbReference>
<evidence type="ECO:0000256" key="1">
    <source>
        <dbReference type="ARBA" id="ARBA00022723"/>
    </source>
</evidence>
<evidence type="ECO:0000259" key="3">
    <source>
        <dbReference type="Pfam" id="PF00149"/>
    </source>
</evidence>
<keyword evidence="5" id="KW-1185">Reference proteome</keyword>
<organism evidence="4 5">
    <name type="scientific">Litorilinea aerophila</name>
    <dbReference type="NCBI Taxonomy" id="1204385"/>
    <lineage>
        <taxon>Bacteria</taxon>
        <taxon>Bacillati</taxon>
        <taxon>Chloroflexota</taxon>
        <taxon>Caldilineae</taxon>
        <taxon>Caldilineales</taxon>
        <taxon>Caldilineaceae</taxon>
        <taxon>Litorilinea</taxon>
    </lineage>
</organism>
<dbReference type="RefSeq" id="WP_141612492.1">
    <property type="nucleotide sequence ID" value="NZ_VIGC02000050.1"/>
</dbReference>
<dbReference type="GO" id="GO:0046872">
    <property type="term" value="F:metal ion binding"/>
    <property type="evidence" value="ECO:0007669"/>
    <property type="project" value="UniProtKB-KW"/>
</dbReference>
<dbReference type="GO" id="GO:0016020">
    <property type="term" value="C:membrane"/>
    <property type="evidence" value="ECO:0007669"/>
    <property type="project" value="GOC"/>
</dbReference>
<reference evidence="4 5" key="1">
    <citation type="submission" date="2019-06" db="EMBL/GenBank/DDBJ databases">
        <title>Genome sequence of Litorilinea aerophila BAA-2444.</title>
        <authorList>
            <person name="Maclea K.S."/>
            <person name="Maurais E.G."/>
            <person name="Iannazzi L.C."/>
        </authorList>
    </citation>
    <scope>NUCLEOTIDE SEQUENCE [LARGE SCALE GENOMIC DNA]</scope>
    <source>
        <strain evidence="4 5">ATCC BAA-2444</strain>
    </source>
</reference>
<sequence>MKIAHISDLHLRHHLPGTADIPERRSRLMADYLQRAVQHLHAHNPDLLVLSGDLVDYPTDRLDDPATRAQGEADLRLIADILAPLPCPLVVVDGNHDHPELTRKVFGHLPLDQICRGYRVLAFWDAEGEGHVPHRTGAEWQRFQDALEDPDSPPQIHVQHYVIWPHLNGEYPYTYGEGDAMQAAIVASGRVRLVLSGHYHRGARPQMVDNTLFATVPAFSEFPHPFWIYELDGERFQHQTVQLGTR</sequence>
<dbReference type="SUPFAM" id="SSF56300">
    <property type="entry name" value="Metallo-dependent phosphatases"/>
    <property type="match status" value="1"/>
</dbReference>